<dbReference type="OrthoDB" id="3793790at2759"/>
<feature type="region of interest" description="Disordered" evidence="1">
    <location>
        <begin position="1"/>
        <end position="32"/>
    </location>
</feature>
<sequence>QTSITRPRSHNLQPRTSTTQPRSAGLDPTTSHRYHVLKAETTNNTEGRQTTIMSNEEAVALAQQTQARPKSTKNRGATSENAGIMKLSGIRKTGAPKQQAAARASVPANKDVNTLTPVPQNGPKKSPAAKQINMTYYEENNLRIPLLDKNGRRKTPRQAKTLYAKVPINQLLEIVREYGGDVKAEELKTAGKKTIADWISEVEKQAFSNGLTSSGTPQGTRKRKNQDPSASLPQQTKKPKVEQPGENSLSQENERAINEEFEFQDLVEEAEKYEKPKEELNEAFPDGPPDGYSRDEEIRSQVDEYEFNNVSDEDTKWMTQRAEFLEDIHRIATGQHQQVEPPVKFLKPGKHGYDYENGREYFEGDPDLYTGYGHDVDPADEERLAREGDAFYSEYRKKYSGYLGIQWPCGCRYPRSDSDSEEE</sequence>
<protein>
    <submittedName>
        <fullName evidence="2">Uncharacterized protein</fullName>
    </submittedName>
</protein>
<feature type="compositionally biased region" description="Acidic residues" evidence="1">
    <location>
        <begin position="259"/>
        <end position="268"/>
    </location>
</feature>
<evidence type="ECO:0000313" key="3">
    <source>
        <dbReference type="Proteomes" id="UP000244855"/>
    </source>
</evidence>
<feature type="region of interest" description="Disordered" evidence="1">
    <location>
        <begin position="208"/>
        <end position="297"/>
    </location>
</feature>
<feature type="region of interest" description="Disordered" evidence="1">
    <location>
        <begin position="103"/>
        <end position="127"/>
    </location>
</feature>
<dbReference type="EMBL" id="KZ805310">
    <property type="protein sequence ID" value="PVI06186.1"/>
    <property type="molecule type" value="Genomic_DNA"/>
</dbReference>
<reference evidence="2 3" key="1">
    <citation type="journal article" date="2018" name="Sci. Rep.">
        <title>Comparative genomics provides insights into the lifestyle and reveals functional heterogeneity of dark septate endophytic fungi.</title>
        <authorList>
            <person name="Knapp D.G."/>
            <person name="Nemeth J.B."/>
            <person name="Barry K."/>
            <person name="Hainaut M."/>
            <person name="Henrissat B."/>
            <person name="Johnson J."/>
            <person name="Kuo A."/>
            <person name="Lim J.H.P."/>
            <person name="Lipzen A."/>
            <person name="Nolan M."/>
            <person name="Ohm R.A."/>
            <person name="Tamas L."/>
            <person name="Grigoriev I.V."/>
            <person name="Spatafora J.W."/>
            <person name="Nagy L.G."/>
            <person name="Kovacs G.M."/>
        </authorList>
    </citation>
    <scope>NUCLEOTIDE SEQUENCE [LARGE SCALE GENOMIC DNA]</scope>
    <source>
        <strain evidence="2 3">DSE2036</strain>
    </source>
</reference>
<name>A0A2V1E755_9PLEO</name>
<feature type="compositionally biased region" description="Polar residues" evidence="1">
    <location>
        <begin position="208"/>
        <end position="219"/>
    </location>
</feature>
<gene>
    <name evidence="2" type="ORF">DM02DRAFT_681668</name>
</gene>
<dbReference type="AlphaFoldDB" id="A0A2V1E755"/>
<evidence type="ECO:0000256" key="1">
    <source>
        <dbReference type="SAM" id="MobiDB-lite"/>
    </source>
</evidence>
<organism evidence="2 3">
    <name type="scientific">Periconia macrospinosa</name>
    <dbReference type="NCBI Taxonomy" id="97972"/>
    <lineage>
        <taxon>Eukaryota</taxon>
        <taxon>Fungi</taxon>
        <taxon>Dikarya</taxon>
        <taxon>Ascomycota</taxon>
        <taxon>Pezizomycotina</taxon>
        <taxon>Dothideomycetes</taxon>
        <taxon>Pleosporomycetidae</taxon>
        <taxon>Pleosporales</taxon>
        <taxon>Massarineae</taxon>
        <taxon>Periconiaceae</taxon>
        <taxon>Periconia</taxon>
    </lineage>
</organism>
<feature type="compositionally biased region" description="Polar residues" evidence="1">
    <location>
        <begin position="1"/>
        <end position="22"/>
    </location>
</feature>
<evidence type="ECO:0000313" key="2">
    <source>
        <dbReference type="EMBL" id="PVI06186.1"/>
    </source>
</evidence>
<feature type="compositionally biased region" description="Polar residues" evidence="1">
    <location>
        <begin position="227"/>
        <end position="236"/>
    </location>
</feature>
<dbReference type="Proteomes" id="UP000244855">
    <property type="component" value="Unassembled WGS sequence"/>
</dbReference>
<proteinExistence type="predicted"/>
<keyword evidence="3" id="KW-1185">Reference proteome</keyword>
<accession>A0A2V1E755</accession>
<feature type="compositionally biased region" description="Basic and acidic residues" evidence="1">
    <location>
        <begin position="269"/>
        <end position="280"/>
    </location>
</feature>
<feature type="non-terminal residue" evidence="2">
    <location>
        <position position="1"/>
    </location>
</feature>